<organism evidence="2">
    <name type="scientific">bioreactor metagenome</name>
    <dbReference type="NCBI Taxonomy" id="1076179"/>
    <lineage>
        <taxon>unclassified sequences</taxon>
        <taxon>metagenomes</taxon>
        <taxon>ecological metagenomes</taxon>
    </lineage>
</organism>
<sequence length="135" mass="14634">MQFVFCAQRAQPRPAKSSVHPELSPQPTRQPFRLGVEAADSTSVRQGFATTHEGLYWRPMQGPPSKPQGFATQTINSDKCPACTGRSCPHRCRPLANPSARSTSPPPSSDADAPPSRPESSAAHTPCPLHKHQAW</sequence>
<feature type="region of interest" description="Disordered" evidence="1">
    <location>
        <begin position="91"/>
        <end position="135"/>
    </location>
</feature>
<comment type="caution">
    <text evidence="2">The sequence shown here is derived from an EMBL/GenBank/DDBJ whole genome shotgun (WGS) entry which is preliminary data.</text>
</comment>
<proteinExistence type="predicted"/>
<dbReference type="EMBL" id="VSSQ01040595">
    <property type="protein sequence ID" value="MPM93886.1"/>
    <property type="molecule type" value="Genomic_DNA"/>
</dbReference>
<gene>
    <name evidence="2" type="ORF">SDC9_141028</name>
</gene>
<evidence type="ECO:0000313" key="2">
    <source>
        <dbReference type="EMBL" id="MPM93886.1"/>
    </source>
</evidence>
<dbReference type="AlphaFoldDB" id="A0A645DX15"/>
<accession>A0A645DX15</accession>
<feature type="compositionally biased region" description="Low complexity" evidence="1">
    <location>
        <begin position="98"/>
        <end position="123"/>
    </location>
</feature>
<evidence type="ECO:0000256" key="1">
    <source>
        <dbReference type="SAM" id="MobiDB-lite"/>
    </source>
</evidence>
<reference evidence="2" key="1">
    <citation type="submission" date="2019-08" db="EMBL/GenBank/DDBJ databases">
        <authorList>
            <person name="Kucharzyk K."/>
            <person name="Murdoch R.W."/>
            <person name="Higgins S."/>
            <person name="Loffler F."/>
        </authorList>
    </citation>
    <scope>NUCLEOTIDE SEQUENCE</scope>
</reference>
<name>A0A645DX15_9ZZZZ</name>
<feature type="region of interest" description="Disordered" evidence="1">
    <location>
        <begin position="1"/>
        <end position="31"/>
    </location>
</feature>
<protein>
    <submittedName>
        <fullName evidence="2">Uncharacterized protein</fullName>
    </submittedName>
</protein>